<evidence type="ECO:0000259" key="5">
    <source>
        <dbReference type="Pfam" id="PF08623"/>
    </source>
</evidence>
<protein>
    <recommendedName>
        <fullName evidence="5">TATA-binding protein interacting (TIP20) domain-containing protein</fullName>
    </recommendedName>
</protein>
<keyword evidence="4" id="KW-0472">Membrane</keyword>
<evidence type="ECO:0000313" key="6">
    <source>
        <dbReference type="EMBL" id="KAG6516059.1"/>
    </source>
</evidence>
<dbReference type="InterPro" id="IPR039852">
    <property type="entry name" value="CAND1/CAND2"/>
</dbReference>
<evidence type="ECO:0000256" key="1">
    <source>
        <dbReference type="ARBA" id="ARBA00007657"/>
    </source>
</evidence>
<evidence type="ECO:0000256" key="2">
    <source>
        <dbReference type="ARBA" id="ARBA00022737"/>
    </source>
</evidence>
<evidence type="ECO:0000256" key="4">
    <source>
        <dbReference type="SAM" id="Phobius"/>
    </source>
</evidence>
<keyword evidence="7" id="KW-1185">Reference proteome</keyword>
<feature type="domain" description="TATA-binding protein interacting (TIP20)" evidence="5">
    <location>
        <begin position="601"/>
        <end position="749"/>
    </location>
</feature>
<dbReference type="Proteomes" id="UP000734854">
    <property type="component" value="Unassembled WGS sequence"/>
</dbReference>
<dbReference type="Pfam" id="PF25782">
    <property type="entry name" value="TPR_CAND1"/>
    <property type="match status" value="2"/>
</dbReference>
<dbReference type="InterPro" id="IPR016024">
    <property type="entry name" value="ARM-type_fold"/>
</dbReference>
<comment type="similarity">
    <text evidence="1">Belongs to the CAND family.</text>
</comment>
<keyword evidence="4" id="KW-1133">Transmembrane helix</keyword>
<dbReference type="EMBL" id="JACMSC010000007">
    <property type="protein sequence ID" value="KAG6516059.1"/>
    <property type="molecule type" value="Genomic_DNA"/>
</dbReference>
<proteinExistence type="inferred from homology"/>
<dbReference type="SUPFAM" id="SSF48371">
    <property type="entry name" value="ARM repeat"/>
    <property type="match status" value="2"/>
</dbReference>
<comment type="caution">
    <text evidence="6">The sequence shown here is derived from an EMBL/GenBank/DDBJ whole genome shotgun (WGS) entry which is preliminary data.</text>
</comment>
<dbReference type="InterPro" id="IPR011989">
    <property type="entry name" value="ARM-like"/>
</dbReference>
<feature type="domain" description="TATA-binding protein interacting (TIP20)" evidence="5">
    <location>
        <begin position="1340"/>
        <end position="1487"/>
    </location>
</feature>
<keyword evidence="3" id="KW-0833">Ubl conjugation pathway</keyword>
<name>A0A8J5H4X6_ZINOF</name>
<keyword evidence="4" id="KW-0812">Transmembrane</keyword>
<dbReference type="GO" id="GO:0010265">
    <property type="term" value="P:SCF complex assembly"/>
    <property type="evidence" value="ECO:0007669"/>
    <property type="project" value="InterPro"/>
</dbReference>
<sequence>MEAGLALLEVARRFTHWHVLKHSSSSKPFDLTVRALSSPVLSAVGERYYKVTAEALRVCGELVRVLRPNFETSMPDFRPYVSPIYSAILARLANQDQDQEHTQAGHVTALPFGHAANTPAKSSSVHPRVELCLEDPYFVETFLSSSALCEPPTVLCPVSCLYQAFAVIANSPLRINLSCVLEQVVSELTGFLRKANRALRQATLGTLNSLVVAYGEQISSTTYEVIIVELSTLISEADLHMTALALELCCTMMMAKISSQSVGVTVSHKVLPQALILIRSSLLQGQALQALQRFFASLVHSANTSFDSLLDSLLSSAKPSPQSGGLAKQALHSVAQCVAVLCLAAGDQKCASTVDMLKGILKDDSNMNSECEELLHDRHKLLEDENEAKQHLALLCLGEIGRRKDLSVHVHIENIVIESFQSPFEEIKSAASYALGNIAVGNLSKYLPFILDQIDNQQKKQYLLLHSLKEVIARQSIDQPGKSELQESNVEKILSLLFNHCESDEEGVRNVVAECLGKIALIEPKKLVPALKERTASSTAFTRATVVIAIKYAIVERPEKIDEILYPEISTFLMLIKDSDRHVRRAAVLALSTAAHNKPNLIKGLLPELLPLLYDQTVIKKEMIRTVDLGPFKHIVDDGLELRKAAFECVDTLLDSCLDQMNPSTFIVPYLISGLSDHYDVKMPCHLILSKLADKCPAAVLAVLDSLVDPLEKTISHKPKADAVKQEVDRNEDMIRSAFRAIASISRIRFDDYVSGYLELVEQRKLEEQAQLQALSSPVLSAVGERYYKVTAEALRVCGELVRVLRPNFETSMPDFRPYVSPIYSAILARLANQDQDQEHTQAGHVTALPFGHAANTPAKSSSVHPRVELCLEDPYFVETFLSSSALCEPPTVLCPVSCLYQAFAVIANSPLRINLSCVLEQVVSELTGFLRKANRALRQATLGTLNSLVVAYGEQISSTTYEVIIVELSTLISEADLHMTALALELCCTMMMAKISSQSVGVTVSHKVLPQALILIRSSLLQGQALQALQRFFASLVHSANTSFDSLLDSLLSSAKPSPQSGGLAKQALHSVAQCVAVLCLAAGDQKCASTVDMLKGILKDDSNMNSECEELLHDRHKLLEDENEAKQHLALLCLGEIGRRKDLSVHVHIENIVIESFQSPFEEIKSAASYALGNIAVGNLSKYLPFILDQIDNQQKKQYLLLHSLKEVIARQSIDQPGKSELQESNVEKILSLLFNHCESDEEGVRNVVAECLGKIALIEPKKLVPALKERTASSTAFTRATVVIAIKYAIVERPEKIDEILYPEISTFLMLIKDSDRHVRRAAVLALSTAAHNKPNLIKGLLPELLPLLYDQTVIKKEMIRTVDLGPFKHIVDDGLELRKAAFECVDTLLDSCLDQMNPSTFIVPYLISGLSDHYDVKMPCHLILSKLADKCPAAVLAVLDSLVDPLEKTISHKPKADAVKQEVDRNEDMIRSAFRAIASISRIRGLVLHVLAALHCIFGLGFALMDD</sequence>
<evidence type="ECO:0000313" key="7">
    <source>
        <dbReference type="Proteomes" id="UP000734854"/>
    </source>
</evidence>
<gene>
    <name evidence="6" type="ORF">ZIOFF_026507</name>
</gene>
<evidence type="ECO:0000256" key="3">
    <source>
        <dbReference type="ARBA" id="ARBA00022786"/>
    </source>
</evidence>
<dbReference type="PANTHER" id="PTHR12696">
    <property type="entry name" value="TIP120"/>
    <property type="match status" value="1"/>
</dbReference>
<reference evidence="6 7" key="1">
    <citation type="submission" date="2020-08" db="EMBL/GenBank/DDBJ databases">
        <title>Plant Genome Project.</title>
        <authorList>
            <person name="Zhang R.-G."/>
        </authorList>
    </citation>
    <scope>NUCLEOTIDE SEQUENCE [LARGE SCALE GENOMIC DNA]</scope>
    <source>
        <tissue evidence="6">Rhizome</tissue>
    </source>
</reference>
<dbReference type="Pfam" id="PF08623">
    <property type="entry name" value="TIP120"/>
    <property type="match status" value="2"/>
</dbReference>
<feature type="transmembrane region" description="Helical" evidence="4">
    <location>
        <begin position="1490"/>
        <end position="1509"/>
    </location>
</feature>
<keyword evidence="2" id="KW-0677">Repeat</keyword>
<dbReference type="InterPro" id="IPR013932">
    <property type="entry name" value="TATA-bd_TIP120"/>
</dbReference>
<accession>A0A8J5H4X6</accession>
<dbReference type="Gene3D" id="1.25.10.10">
    <property type="entry name" value="Leucine-rich Repeat Variant"/>
    <property type="match status" value="4"/>
</dbReference>
<organism evidence="6 7">
    <name type="scientific">Zingiber officinale</name>
    <name type="common">Ginger</name>
    <name type="synonym">Amomum zingiber</name>
    <dbReference type="NCBI Taxonomy" id="94328"/>
    <lineage>
        <taxon>Eukaryota</taxon>
        <taxon>Viridiplantae</taxon>
        <taxon>Streptophyta</taxon>
        <taxon>Embryophyta</taxon>
        <taxon>Tracheophyta</taxon>
        <taxon>Spermatophyta</taxon>
        <taxon>Magnoliopsida</taxon>
        <taxon>Liliopsida</taxon>
        <taxon>Zingiberales</taxon>
        <taxon>Zingiberaceae</taxon>
        <taxon>Zingiber</taxon>
    </lineage>
</organism>